<name>A0A6A5QKN0_AMPQU</name>
<keyword evidence="1" id="KW-0479">Metal-binding</keyword>
<feature type="domain" description="MYND-type" evidence="6">
    <location>
        <begin position="1"/>
        <end position="34"/>
    </location>
</feature>
<evidence type="ECO:0000256" key="5">
    <source>
        <dbReference type="SAM" id="MobiDB-lite"/>
    </source>
</evidence>
<accession>A0A6A5QKN0</accession>
<keyword evidence="3" id="KW-0862">Zinc</keyword>
<evidence type="ECO:0000313" key="8">
    <source>
        <dbReference type="Proteomes" id="UP000800096"/>
    </source>
</evidence>
<evidence type="ECO:0000313" key="7">
    <source>
        <dbReference type="EMBL" id="KAF1915380.1"/>
    </source>
</evidence>
<proteinExistence type="predicted"/>
<feature type="region of interest" description="Disordered" evidence="5">
    <location>
        <begin position="45"/>
        <end position="70"/>
    </location>
</feature>
<dbReference type="PROSITE" id="PS50865">
    <property type="entry name" value="ZF_MYND_2"/>
    <property type="match status" value="1"/>
</dbReference>
<sequence length="70" mass="7698">KSPESCKQCLKCHSATYCSRECQKAHFKAHKKVCAALAQQYVQANEPKMASRSSGGGKGGARERGLQKWQ</sequence>
<dbReference type="Proteomes" id="UP000800096">
    <property type="component" value="Unassembled WGS sequence"/>
</dbReference>
<dbReference type="InterPro" id="IPR002893">
    <property type="entry name" value="Znf_MYND"/>
</dbReference>
<feature type="compositionally biased region" description="Basic and acidic residues" evidence="5">
    <location>
        <begin position="60"/>
        <end position="70"/>
    </location>
</feature>
<evidence type="ECO:0000256" key="4">
    <source>
        <dbReference type="PROSITE-ProRule" id="PRU00134"/>
    </source>
</evidence>
<evidence type="ECO:0000256" key="3">
    <source>
        <dbReference type="ARBA" id="ARBA00022833"/>
    </source>
</evidence>
<evidence type="ECO:0000256" key="1">
    <source>
        <dbReference type="ARBA" id="ARBA00022723"/>
    </source>
</evidence>
<protein>
    <recommendedName>
        <fullName evidence="6">MYND-type domain-containing protein</fullName>
    </recommendedName>
</protein>
<organism evidence="7 8">
    <name type="scientific">Ampelomyces quisqualis</name>
    <name type="common">Powdery mildew agent</name>
    <dbReference type="NCBI Taxonomy" id="50730"/>
    <lineage>
        <taxon>Eukaryota</taxon>
        <taxon>Fungi</taxon>
        <taxon>Dikarya</taxon>
        <taxon>Ascomycota</taxon>
        <taxon>Pezizomycotina</taxon>
        <taxon>Dothideomycetes</taxon>
        <taxon>Pleosporomycetidae</taxon>
        <taxon>Pleosporales</taxon>
        <taxon>Pleosporineae</taxon>
        <taxon>Phaeosphaeriaceae</taxon>
        <taxon>Ampelomyces</taxon>
    </lineage>
</organism>
<keyword evidence="2 4" id="KW-0863">Zinc-finger</keyword>
<dbReference type="Pfam" id="PF01753">
    <property type="entry name" value="zf-MYND"/>
    <property type="match status" value="1"/>
</dbReference>
<dbReference type="EMBL" id="ML979136">
    <property type="protein sequence ID" value="KAF1915380.1"/>
    <property type="molecule type" value="Genomic_DNA"/>
</dbReference>
<feature type="non-terminal residue" evidence="7">
    <location>
        <position position="70"/>
    </location>
</feature>
<keyword evidence="8" id="KW-1185">Reference proteome</keyword>
<dbReference type="Gene3D" id="6.10.140.2220">
    <property type="match status" value="1"/>
</dbReference>
<evidence type="ECO:0000256" key="2">
    <source>
        <dbReference type="ARBA" id="ARBA00022771"/>
    </source>
</evidence>
<dbReference type="AlphaFoldDB" id="A0A6A5QKN0"/>
<reference evidence="7" key="1">
    <citation type="journal article" date="2020" name="Stud. Mycol.">
        <title>101 Dothideomycetes genomes: a test case for predicting lifestyles and emergence of pathogens.</title>
        <authorList>
            <person name="Haridas S."/>
            <person name="Albert R."/>
            <person name="Binder M."/>
            <person name="Bloem J."/>
            <person name="Labutti K."/>
            <person name="Salamov A."/>
            <person name="Andreopoulos B."/>
            <person name="Baker S."/>
            <person name="Barry K."/>
            <person name="Bills G."/>
            <person name="Bluhm B."/>
            <person name="Cannon C."/>
            <person name="Castanera R."/>
            <person name="Culley D."/>
            <person name="Daum C."/>
            <person name="Ezra D."/>
            <person name="Gonzalez J."/>
            <person name="Henrissat B."/>
            <person name="Kuo A."/>
            <person name="Liang C."/>
            <person name="Lipzen A."/>
            <person name="Lutzoni F."/>
            <person name="Magnuson J."/>
            <person name="Mondo S."/>
            <person name="Nolan M."/>
            <person name="Ohm R."/>
            <person name="Pangilinan J."/>
            <person name="Park H.-J."/>
            <person name="Ramirez L."/>
            <person name="Alfaro M."/>
            <person name="Sun H."/>
            <person name="Tritt A."/>
            <person name="Yoshinaga Y."/>
            <person name="Zwiers L.-H."/>
            <person name="Turgeon B."/>
            <person name="Goodwin S."/>
            <person name="Spatafora J."/>
            <person name="Crous P."/>
            <person name="Grigoriev I."/>
        </authorList>
    </citation>
    <scope>NUCLEOTIDE SEQUENCE</scope>
    <source>
        <strain evidence="7">HMLAC05119</strain>
    </source>
</reference>
<evidence type="ECO:0000259" key="6">
    <source>
        <dbReference type="PROSITE" id="PS50865"/>
    </source>
</evidence>
<dbReference type="GO" id="GO:0008270">
    <property type="term" value="F:zinc ion binding"/>
    <property type="evidence" value="ECO:0007669"/>
    <property type="project" value="UniProtKB-KW"/>
</dbReference>
<gene>
    <name evidence="7" type="ORF">BDU57DRAFT_433192</name>
</gene>
<dbReference type="SUPFAM" id="SSF144232">
    <property type="entry name" value="HIT/MYND zinc finger-like"/>
    <property type="match status" value="1"/>
</dbReference>
<dbReference type="OrthoDB" id="341421at2759"/>
<feature type="non-terminal residue" evidence="7">
    <location>
        <position position="1"/>
    </location>
</feature>